<dbReference type="InterPro" id="IPR015671">
    <property type="entry name" value="GSCR1_dom"/>
</dbReference>
<dbReference type="Proteomes" id="UP000320475">
    <property type="component" value="Unassembled WGS sequence"/>
</dbReference>
<evidence type="ECO:0000313" key="2">
    <source>
        <dbReference type="EMBL" id="TPX42957.1"/>
    </source>
</evidence>
<dbReference type="Pfam" id="PF15249">
    <property type="entry name" value="GLTSCR1"/>
    <property type="match status" value="1"/>
</dbReference>
<dbReference type="VEuPathDB" id="FungiDB:SeMB42_g02308"/>
<comment type="caution">
    <text evidence="2">The sequence shown here is derived from an EMBL/GenBank/DDBJ whole genome shotgun (WGS) entry which is preliminary data.</text>
</comment>
<reference evidence="4 5" key="1">
    <citation type="journal article" date="2019" name="Sci. Rep.">
        <title>Comparative genomics of chytrid fungi reveal insights into the obligate biotrophic and pathogenic lifestyle of Synchytrium endobioticum.</title>
        <authorList>
            <person name="van de Vossenberg B.T.L.H."/>
            <person name="Warris S."/>
            <person name="Nguyen H.D.T."/>
            <person name="van Gent-Pelzer M.P.E."/>
            <person name="Joly D.L."/>
            <person name="van de Geest H.C."/>
            <person name="Bonants P.J.M."/>
            <person name="Smith D.S."/>
            <person name="Levesque C.A."/>
            <person name="van der Lee T.A.J."/>
        </authorList>
    </citation>
    <scope>NUCLEOTIDE SEQUENCE [LARGE SCALE GENOMIC DNA]</scope>
    <source>
        <strain evidence="2 5">LEV6574</strain>
        <strain evidence="3 4">MB42</strain>
    </source>
</reference>
<evidence type="ECO:0000313" key="3">
    <source>
        <dbReference type="EMBL" id="TPX50302.1"/>
    </source>
</evidence>
<dbReference type="AlphaFoldDB" id="A0A507CUW4"/>
<protein>
    <recommendedName>
        <fullName evidence="1">GLTSCR protein conserved domain-containing protein</fullName>
    </recommendedName>
</protein>
<dbReference type="EMBL" id="QEAN01000069">
    <property type="protein sequence ID" value="TPX50302.1"/>
    <property type="molecule type" value="Genomic_DNA"/>
</dbReference>
<name>A0A507CUW4_9FUNG</name>
<dbReference type="EMBL" id="QEAM01000245">
    <property type="protein sequence ID" value="TPX42957.1"/>
    <property type="molecule type" value="Genomic_DNA"/>
</dbReference>
<keyword evidence="4" id="KW-1185">Reference proteome</keyword>
<gene>
    <name evidence="2" type="ORF">SeLEV6574_g05316</name>
    <name evidence="3" type="ORF">SeMB42_g02308</name>
</gene>
<dbReference type="OrthoDB" id="2556847at2759"/>
<evidence type="ECO:0000313" key="4">
    <source>
        <dbReference type="Proteomes" id="UP000317494"/>
    </source>
</evidence>
<proteinExistence type="predicted"/>
<organism evidence="2 5">
    <name type="scientific">Synchytrium endobioticum</name>
    <dbReference type="NCBI Taxonomy" id="286115"/>
    <lineage>
        <taxon>Eukaryota</taxon>
        <taxon>Fungi</taxon>
        <taxon>Fungi incertae sedis</taxon>
        <taxon>Chytridiomycota</taxon>
        <taxon>Chytridiomycota incertae sedis</taxon>
        <taxon>Chytridiomycetes</taxon>
        <taxon>Synchytriales</taxon>
        <taxon>Synchytriaceae</taxon>
        <taxon>Synchytrium</taxon>
    </lineage>
</organism>
<sequence>MQSSNKQQYQSLTQPPIARALAQDIASIANPDTSKFTSYEDALSRLMSYHIVADTTAYDNPNILEAEIVSNVDADKIKKTLEPIYERMMVLRSESMRPRAPPYQ</sequence>
<evidence type="ECO:0000313" key="5">
    <source>
        <dbReference type="Proteomes" id="UP000320475"/>
    </source>
</evidence>
<evidence type="ECO:0000259" key="1">
    <source>
        <dbReference type="Pfam" id="PF15249"/>
    </source>
</evidence>
<accession>A0A507CUW4</accession>
<dbReference type="Proteomes" id="UP000317494">
    <property type="component" value="Unassembled WGS sequence"/>
</dbReference>
<feature type="domain" description="GLTSCR protein conserved" evidence="1">
    <location>
        <begin position="26"/>
        <end position="92"/>
    </location>
</feature>